<accession>A0A2P2NSY6</accession>
<organism evidence="1">
    <name type="scientific">Rhizophora mucronata</name>
    <name type="common">Asiatic mangrove</name>
    <dbReference type="NCBI Taxonomy" id="61149"/>
    <lineage>
        <taxon>Eukaryota</taxon>
        <taxon>Viridiplantae</taxon>
        <taxon>Streptophyta</taxon>
        <taxon>Embryophyta</taxon>
        <taxon>Tracheophyta</taxon>
        <taxon>Spermatophyta</taxon>
        <taxon>Magnoliopsida</taxon>
        <taxon>eudicotyledons</taxon>
        <taxon>Gunneridae</taxon>
        <taxon>Pentapetalae</taxon>
        <taxon>rosids</taxon>
        <taxon>fabids</taxon>
        <taxon>Malpighiales</taxon>
        <taxon>Rhizophoraceae</taxon>
        <taxon>Rhizophora</taxon>
    </lineage>
</organism>
<proteinExistence type="predicted"/>
<dbReference type="EMBL" id="GGEC01065124">
    <property type="protein sequence ID" value="MBX45608.1"/>
    <property type="molecule type" value="Transcribed_RNA"/>
</dbReference>
<evidence type="ECO:0000313" key="1">
    <source>
        <dbReference type="EMBL" id="MBX45608.1"/>
    </source>
</evidence>
<name>A0A2P2NSY6_RHIMU</name>
<sequence>MSLCLPNELFSDLR</sequence>
<reference evidence="1" key="1">
    <citation type="submission" date="2018-02" db="EMBL/GenBank/DDBJ databases">
        <title>Rhizophora mucronata_Transcriptome.</title>
        <authorList>
            <person name="Meera S.P."/>
            <person name="Sreeshan A."/>
            <person name="Augustine A."/>
        </authorList>
    </citation>
    <scope>NUCLEOTIDE SEQUENCE</scope>
    <source>
        <tissue evidence="1">Leaf</tissue>
    </source>
</reference>
<protein>
    <submittedName>
        <fullName evidence="1">Uncharacterized protein</fullName>
    </submittedName>
</protein>